<reference evidence="1" key="1">
    <citation type="submission" date="2019-03" db="EMBL/GenBank/DDBJ databases">
        <title>WGS assembly of Setaria viridis.</title>
        <authorList>
            <person name="Huang P."/>
            <person name="Jenkins J."/>
            <person name="Grimwood J."/>
            <person name="Barry K."/>
            <person name="Healey A."/>
            <person name="Mamidi S."/>
            <person name="Sreedasyam A."/>
            <person name="Shu S."/>
            <person name="Feldman M."/>
            <person name="Wu J."/>
            <person name="Yu Y."/>
            <person name="Chen C."/>
            <person name="Johnson J."/>
            <person name="Rokhsar D."/>
            <person name="Baxter I."/>
            <person name="Schmutz J."/>
            <person name="Brutnell T."/>
            <person name="Kellogg E."/>
        </authorList>
    </citation>
    <scope>NUCLEOTIDE SEQUENCE [LARGE SCALE GENOMIC DNA]</scope>
</reference>
<organism evidence="1 2">
    <name type="scientific">Setaria viridis</name>
    <name type="common">Green bristlegrass</name>
    <name type="synonym">Setaria italica subsp. viridis</name>
    <dbReference type="NCBI Taxonomy" id="4556"/>
    <lineage>
        <taxon>Eukaryota</taxon>
        <taxon>Viridiplantae</taxon>
        <taxon>Streptophyta</taxon>
        <taxon>Embryophyta</taxon>
        <taxon>Tracheophyta</taxon>
        <taxon>Spermatophyta</taxon>
        <taxon>Magnoliopsida</taxon>
        <taxon>Liliopsida</taxon>
        <taxon>Poales</taxon>
        <taxon>Poaceae</taxon>
        <taxon>PACMAD clade</taxon>
        <taxon>Panicoideae</taxon>
        <taxon>Panicodae</taxon>
        <taxon>Paniceae</taxon>
        <taxon>Cenchrinae</taxon>
        <taxon>Setaria</taxon>
    </lineage>
</organism>
<gene>
    <name evidence="1" type="ORF">SEVIR_1G129833v2</name>
</gene>
<dbReference type="Gramene" id="TKW38653">
    <property type="protein sequence ID" value="TKW38653"/>
    <property type="gene ID" value="SEVIR_1G129833v2"/>
</dbReference>
<keyword evidence="2" id="KW-1185">Reference proteome</keyword>
<sequence length="48" mass="5311">MDAAIFYPFGRVILSCLKTILLCLDNGSSVPLSNQRFCALLTMCQIMV</sequence>
<name>A0A4U6WAK1_SETVI</name>
<protein>
    <submittedName>
        <fullName evidence="1">Uncharacterized protein</fullName>
    </submittedName>
</protein>
<evidence type="ECO:0000313" key="2">
    <source>
        <dbReference type="Proteomes" id="UP000298652"/>
    </source>
</evidence>
<proteinExistence type="predicted"/>
<evidence type="ECO:0000313" key="1">
    <source>
        <dbReference type="EMBL" id="TKW38653.1"/>
    </source>
</evidence>
<dbReference type="Proteomes" id="UP000298652">
    <property type="component" value="Chromosome 1"/>
</dbReference>
<accession>A0A4U6WAK1</accession>
<dbReference type="EMBL" id="CM016552">
    <property type="protein sequence ID" value="TKW38653.1"/>
    <property type="molecule type" value="Genomic_DNA"/>
</dbReference>
<dbReference type="AlphaFoldDB" id="A0A4U6WAK1"/>